<evidence type="ECO:0000313" key="4">
    <source>
        <dbReference type="Proteomes" id="UP001500751"/>
    </source>
</evidence>
<accession>A0ABN2VKR9</accession>
<keyword evidence="1" id="KW-0732">Signal</keyword>
<gene>
    <name evidence="3" type="ORF">GCM10009839_90400</name>
</gene>
<evidence type="ECO:0000259" key="2">
    <source>
        <dbReference type="PROSITE" id="PS50927"/>
    </source>
</evidence>
<proteinExistence type="predicted"/>
<dbReference type="PROSITE" id="PS50927">
    <property type="entry name" value="BULB_LECTIN"/>
    <property type="match status" value="1"/>
</dbReference>
<feature type="domain" description="Bulb-type lectin" evidence="2">
    <location>
        <begin position="33"/>
        <end position="149"/>
    </location>
</feature>
<protein>
    <recommendedName>
        <fullName evidence="2">Bulb-type lectin domain-containing protein</fullName>
    </recommendedName>
</protein>
<keyword evidence="4" id="KW-1185">Reference proteome</keyword>
<dbReference type="InterPro" id="IPR036426">
    <property type="entry name" value="Bulb-type_lectin_dom_sf"/>
</dbReference>
<organism evidence="3 4">
    <name type="scientific">Catenulispora yoronensis</name>
    <dbReference type="NCBI Taxonomy" id="450799"/>
    <lineage>
        <taxon>Bacteria</taxon>
        <taxon>Bacillati</taxon>
        <taxon>Actinomycetota</taxon>
        <taxon>Actinomycetes</taxon>
        <taxon>Catenulisporales</taxon>
        <taxon>Catenulisporaceae</taxon>
        <taxon>Catenulispora</taxon>
    </lineage>
</organism>
<reference evidence="3 4" key="1">
    <citation type="journal article" date="2019" name="Int. J. Syst. Evol. Microbiol.">
        <title>The Global Catalogue of Microorganisms (GCM) 10K type strain sequencing project: providing services to taxonomists for standard genome sequencing and annotation.</title>
        <authorList>
            <consortium name="The Broad Institute Genomics Platform"/>
            <consortium name="The Broad Institute Genome Sequencing Center for Infectious Disease"/>
            <person name="Wu L."/>
            <person name="Ma J."/>
        </authorList>
    </citation>
    <scope>NUCLEOTIDE SEQUENCE [LARGE SCALE GENOMIC DNA]</scope>
    <source>
        <strain evidence="3 4">JCM 16014</strain>
    </source>
</reference>
<feature type="chain" id="PRO_5046729013" description="Bulb-type lectin domain-containing protein" evidence="1">
    <location>
        <begin position="29"/>
        <end position="149"/>
    </location>
</feature>
<evidence type="ECO:0000313" key="3">
    <source>
        <dbReference type="EMBL" id="GAA2064767.1"/>
    </source>
</evidence>
<dbReference type="Proteomes" id="UP001500751">
    <property type="component" value="Unassembled WGS sequence"/>
</dbReference>
<dbReference type="EMBL" id="BAAAQN010000098">
    <property type="protein sequence ID" value="GAA2064767.1"/>
    <property type="molecule type" value="Genomic_DNA"/>
</dbReference>
<sequence>MRRALVGVLSTSALLAGLTVGAAGQASADVADISHMAKGETLWGGEYIARWVSNNGNDYLDSFEMQYDGNLVLYRIGPYGWKQPCWATGTNGSGATHVTYQSDGNLVLYTNSGRAVWASDSQWGAGSTVDINWRGIVYVGVKPITGTCN</sequence>
<dbReference type="SUPFAM" id="SSF51110">
    <property type="entry name" value="alpha-D-mannose-specific plant lectins"/>
    <property type="match status" value="1"/>
</dbReference>
<dbReference type="Gene3D" id="2.90.10.10">
    <property type="entry name" value="Bulb-type lectin domain"/>
    <property type="match status" value="2"/>
</dbReference>
<evidence type="ECO:0000256" key="1">
    <source>
        <dbReference type="SAM" id="SignalP"/>
    </source>
</evidence>
<feature type="signal peptide" evidence="1">
    <location>
        <begin position="1"/>
        <end position="28"/>
    </location>
</feature>
<name>A0ABN2VKR9_9ACTN</name>
<dbReference type="InterPro" id="IPR001480">
    <property type="entry name" value="Bulb-type_lectin_dom"/>
</dbReference>
<comment type="caution">
    <text evidence="3">The sequence shown here is derived from an EMBL/GenBank/DDBJ whole genome shotgun (WGS) entry which is preliminary data.</text>
</comment>